<protein>
    <submittedName>
        <fullName evidence="1">Uncharacterized protein</fullName>
    </submittedName>
</protein>
<dbReference type="EMBL" id="BMMK01000042">
    <property type="protein sequence ID" value="GGM78742.1"/>
    <property type="molecule type" value="Genomic_DNA"/>
</dbReference>
<reference evidence="1" key="2">
    <citation type="submission" date="2020-09" db="EMBL/GenBank/DDBJ databases">
        <authorList>
            <person name="Sun Q."/>
            <person name="Zhou Y."/>
        </authorList>
    </citation>
    <scope>NUCLEOTIDE SEQUENCE</scope>
    <source>
        <strain evidence="1">CGMCC 4.5737</strain>
    </source>
</reference>
<dbReference type="RefSeq" id="WP_229686814.1">
    <property type="nucleotide sequence ID" value="NZ_BMMK01000042.1"/>
</dbReference>
<reference evidence="1" key="1">
    <citation type="journal article" date="2014" name="Int. J. Syst. Evol. Microbiol.">
        <title>Complete genome sequence of Corynebacterium casei LMG S-19264T (=DSM 44701T), isolated from a smear-ripened cheese.</title>
        <authorList>
            <consortium name="US DOE Joint Genome Institute (JGI-PGF)"/>
            <person name="Walter F."/>
            <person name="Albersmeier A."/>
            <person name="Kalinowski J."/>
            <person name="Ruckert C."/>
        </authorList>
    </citation>
    <scope>NUCLEOTIDE SEQUENCE</scope>
    <source>
        <strain evidence="1">CGMCC 4.5737</strain>
    </source>
</reference>
<comment type="caution">
    <text evidence="1">The sequence shown here is derived from an EMBL/GenBank/DDBJ whole genome shotgun (WGS) entry which is preliminary data.</text>
</comment>
<proteinExistence type="predicted"/>
<organism evidence="1 2">
    <name type="scientific">Longimycelium tulufanense</name>
    <dbReference type="NCBI Taxonomy" id="907463"/>
    <lineage>
        <taxon>Bacteria</taxon>
        <taxon>Bacillati</taxon>
        <taxon>Actinomycetota</taxon>
        <taxon>Actinomycetes</taxon>
        <taxon>Pseudonocardiales</taxon>
        <taxon>Pseudonocardiaceae</taxon>
        <taxon>Longimycelium</taxon>
    </lineage>
</organism>
<name>A0A8J3CDR6_9PSEU</name>
<sequence>MLEQDVAGTALVAEPMESAFYDPDNSSAIMRVANFPDAILPLLQMESLVTRETATVFGCGVIVEIGCYDGRALEVARFAGTRYLGIDINEHAISILRRRIRQEGLAGMADAITANVLEHRKWSGAVGGAKPLYLLPFNLLGNFRDPKQILQALARVGGIVVISVFNSSLVATEIRRSYYRRCGVGELQEMTAPRGGVLFTGADGFYSQSFDEAGIRELVQECGATLLRWATNHIGHCATVLLADTAAQ</sequence>
<dbReference type="SUPFAM" id="SSF53335">
    <property type="entry name" value="S-adenosyl-L-methionine-dependent methyltransferases"/>
    <property type="match status" value="1"/>
</dbReference>
<evidence type="ECO:0000313" key="2">
    <source>
        <dbReference type="Proteomes" id="UP000637578"/>
    </source>
</evidence>
<keyword evidence="2" id="KW-1185">Reference proteome</keyword>
<dbReference type="CDD" id="cd02440">
    <property type="entry name" value="AdoMet_MTases"/>
    <property type="match status" value="1"/>
</dbReference>
<accession>A0A8J3CDR6</accession>
<dbReference type="AlphaFoldDB" id="A0A8J3CDR6"/>
<dbReference type="Proteomes" id="UP000637578">
    <property type="component" value="Unassembled WGS sequence"/>
</dbReference>
<dbReference type="InterPro" id="IPR029063">
    <property type="entry name" value="SAM-dependent_MTases_sf"/>
</dbReference>
<dbReference type="Pfam" id="PF13489">
    <property type="entry name" value="Methyltransf_23"/>
    <property type="match status" value="1"/>
</dbReference>
<gene>
    <name evidence="1" type="ORF">GCM10012275_56720</name>
</gene>
<dbReference type="Gene3D" id="3.40.50.150">
    <property type="entry name" value="Vaccinia Virus protein VP39"/>
    <property type="match status" value="1"/>
</dbReference>
<evidence type="ECO:0000313" key="1">
    <source>
        <dbReference type="EMBL" id="GGM78742.1"/>
    </source>
</evidence>